<evidence type="ECO:0000256" key="1">
    <source>
        <dbReference type="ARBA" id="ARBA00004524"/>
    </source>
</evidence>
<dbReference type="GO" id="GO:0042448">
    <property type="term" value="P:progesterone metabolic process"/>
    <property type="evidence" value="ECO:0007669"/>
    <property type="project" value="TreeGrafter"/>
</dbReference>
<evidence type="ECO:0008006" key="16">
    <source>
        <dbReference type="Google" id="ProtNLM"/>
    </source>
</evidence>
<dbReference type="PANTHER" id="PTHR24289:SF15">
    <property type="entry name" value="CYTOCHROME P450 FAMILY 1 SUBFAMILY B MEMBER 1"/>
    <property type="match status" value="1"/>
</dbReference>
<sequence length="189" mass="21778">MAFLYEAMRFSSFVPVTIPHRHRHQCLRPGLPHPKDTVVFVNQWSVNHDPEKWPNQRTFDPARFLDKDGFIDKDLASSVMIFSVGKRRCIGEELSKMQLFLFISILAHECNFKANPDEPPKMDFDYGLTIKPKSFKINVTLRESMELLDSAVQKLQAEEDCQCEARSKLESFMSVFGKSESEGSLGRLF</sequence>
<dbReference type="InterPro" id="IPR001128">
    <property type="entry name" value="Cyt_P450"/>
</dbReference>
<dbReference type="GO" id="GO:0005506">
    <property type="term" value="F:iron ion binding"/>
    <property type="evidence" value="ECO:0007669"/>
    <property type="project" value="InterPro"/>
</dbReference>
<evidence type="ECO:0000256" key="10">
    <source>
        <dbReference type="ARBA" id="ARBA00023033"/>
    </source>
</evidence>
<evidence type="ECO:0000256" key="7">
    <source>
        <dbReference type="ARBA" id="ARBA00022848"/>
    </source>
</evidence>
<evidence type="ECO:0000313" key="15">
    <source>
        <dbReference type="Proteomes" id="UP000472241"/>
    </source>
</evidence>
<evidence type="ECO:0000256" key="6">
    <source>
        <dbReference type="ARBA" id="ARBA00022824"/>
    </source>
</evidence>
<dbReference type="Gene3D" id="1.10.630.10">
    <property type="entry name" value="Cytochrome P450"/>
    <property type="match status" value="1"/>
</dbReference>
<protein>
    <recommendedName>
        <fullName evidence="16">Cytochrome P450 family 1 subfamily B member 1</fullName>
    </recommendedName>
</protein>
<organism evidence="14 15">
    <name type="scientific">Lynx canadensis</name>
    <name type="common">Canada lynx</name>
    <name type="synonym">Felis canadensis</name>
    <dbReference type="NCBI Taxonomy" id="61383"/>
    <lineage>
        <taxon>Eukaryota</taxon>
        <taxon>Metazoa</taxon>
        <taxon>Chordata</taxon>
        <taxon>Craniata</taxon>
        <taxon>Vertebrata</taxon>
        <taxon>Euteleostomi</taxon>
        <taxon>Mammalia</taxon>
        <taxon>Eutheria</taxon>
        <taxon>Laurasiatheria</taxon>
        <taxon>Carnivora</taxon>
        <taxon>Feliformia</taxon>
        <taxon>Felidae</taxon>
        <taxon>Felinae</taxon>
        <taxon>Lynx</taxon>
    </lineage>
</organism>
<keyword evidence="7" id="KW-0492">Microsome</keyword>
<comment type="subcellular location">
    <subcellularLocation>
        <location evidence="2">Endoplasmic reticulum membrane</location>
    </subcellularLocation>
    <subcellularLocation>
        <location evidence="1">Microsome membrane</location>
    </subcellularLocation>
</comment>
<dbReference type="PANTHER" id="PTHR24289">
    <property type="entry name" value="STEROID 17-ALPHA-HYDROXYLASE/17,20 LYASE"/>
    <property type="match status" value="1"/>
</dbReference>
<comment type="similarity">
    <text evidence="3 13">Belongs to the cytochrome P450 family.</text>
</comment>
<dbReference type="AlphaFoldDB" id="A0A667GSN6"/>
<evidence type="ECO:0000256" key="3">
    <source>
        <dbReference type="ARBA" id="ARBA00010617"/>
    </source>
</evidence>
<keyword evidence="15" id="KW-1185">Reference proteome</keyword>
<keyword evidence="9 12" id="KW-0408">Iron</keyword>
<dbReference type="InterPro" id="IPR017972">
    <property type="entry name" value="Cyt_P450_CS"/>
</dbReference>
<dbReference type="GO" id="GO:0004508">
    <property type="term" value="F:steroid 17-alpha-monooxygenase activity"/>
    <property type="evidence" value="ECO:0007669"/>
    <property type="project" value="TreeGrafter"/>
</dbReference>
<evidence type="ECO:0000256" key="2">
    <source>
        <dbReference type="ARBA" id="ARBA00004586"/>
    </source>
</evidence>
<reference evidence="14" key="1">
    <citation type="submission" date="2025-08" db="UniProtKB">
        <authorList>
            <consortium name="Ensembl"/>
        </authorList>
    </citation>
    <scope>IDENTIFICATION</scope>
</reference>
<dbReference type="InterPro" id="IPR002401">
    <property type="entry name" value="Cyt_P450_E_grp-I"/>
</dbReference>
<dbReference type="SUPFAM" id="SSF48264">
    <property type="entry name" value="Cytochrome P450"/>
    <property type="match status" value="1"/>
</dbReference>
<keyword evidence="11" id="KW-0472">Membrane</keyword>
<keyword evidence="10 13" id="KW-0503">Monooxygenase</keyword>
<dbReference type="GO" id="GO:0042446">
    <property type="term" value="P:hormone biosynthetic process"/>
    <property type="evidence" value="ECO:0007669"/>
    <property type="project" value="TreeGrafter"/>
</dbReference>
<keyword evidence="5 12" id="KW-0479">Metal-binding</keyword>
<evidence type="ECO:0000256" key="9">
    <source>
        <dbReference type="ARBA" id="ARBA00023004"/>
    </source>
</evidence>
<comment type="cofactor">
    <cofactor evidence="12">
        <name>heme</name>
        <dbReference type="ChEBI" id="CHEBI:30413"/>
    </cofactor>
</comment>
<evidence type="ECO:0000256" key="4">
    <source>
        <dbReference type="ARBA" id="ARBA00022617"/>
    </source>
</evidence>
<dbReference type="PRINTS" id="PR00463">
    <property type="entry name" value="EP450I"/>
</dbReference>
<accession>A0A667GSN6</accession>
<dbReference type="InterPro" id="IPR036396">
    <property type="entry name" value="Cyt_P450_sf"/>
</dbReference>
<dbReference type="GO" id="GO:0005789">
    <property type="term" value="C:endoplasmic reticulum membrane"/>
    <property type="evidence" value="ECO:0007669"/>
    <property type="project" value="UniProtKB-SubCell"/>
</dbReference>
<proteinExistence type="inferred from homology"/>
<dbReference type="Proteomes" id="UP000472241">
    <property type="component" value="Unplaced"/>
</dbReference>
<evidence type="ECO:0000256" key="13">
    <source>
        <dbReference type="RuleBase" id="RU000461"/>
    </source>
</evidence>
<keyword evidence="8 13" id="KW-0560">Oxidoreductase</keyword>
<keyword evidence="4 12" id="KW-0349">Heme</keyword>
<reference evidence="14" key="2">
    <citation type="submission" date="2025-09" db="UniProtKB">
        <authorList>
            <consortium name="Ensembl"/>
        </authorList>
    </citation>
    <scope>IDENTIFICATION</scope>
</reference>
<evidence type="ECO:0000313" key="14">
    <source>
        <dbReference type="Ensembl" id="ENSLCNP00005001850.1"/>
    </source>
</evidence>
<keyword evidence="6" id="KW-0256">Endoplasmic reticulum</keyword>
<evidence type="ECO:0000256" key="8">
    <source>
        <dbReference type="ARBA" id="ARBA00023002"/>
    </source>
</evidence>
<name>A0A667GSN6_LYNCA</name>
<evidence type="ECO:0000256" key="5">
    <source>
        <dbReference type="ARBA" id="ARBA00022723"/>
    </source>
</evidence>
<dbReference type="Ensembl" id="ENSLCNT00005002122.1">
    <property type="protein sequence ID" value="ENSLCNP00005001850.1"/>
    <property type="gene ID" value="ENSLCNG00005001353.1"/>
</dbReference>
<dbReference type="GO" id="GO:0020037">
    <property type="term" value="F:heme binding"/>
    <property type="evidence" value="ECO:0007669"/>
    <property type="project" value="InterPro"/>
</dbReference>
<evidence type="ECO:0000256" key="12">
    <source>
        <dbReference type="PIRSR" id="PIRSR602401-1"/>
    </source>
</evidence>
<dbReference type="PROSITE" id="PS00086">
    <property type="entry name" value="CYTOCHROME_P450"/>
    <property type="match status" value="1"/>
</dbReference>
<evidence type="ECO:0000256" key="11">
    <source>
        <dbReference type="ARBA" id="ARBA00023136"/>
    </source>
</evidence>
<feature type="binding site" description="axial binding residue" evidence="12">
    <location>
        <position position="89"/>
    </location>
    <ligand>
        <name>heme</name>
        <dbReference type="ChEBI" id="CHEBI:30413"/>
    </ligand>
    <ligandPart>
        <name>Fe</name>
        <dbReference type="ChEBI" id="CHEBI:18248"/>
    </ligandPart>
</feature>
<dbReference type="Pfam" id="PF00067">
    <property type="entry name" value="p450"/>
    <property type="match status" value="1"/>
</dbReference>